<name>A0ABV6P4T7_9ACTN</name>
<dbReference type="Gene3D" id="3.40.50.720">
    <property type="entry name" value="NAD(P)-binding Rossmann-like Domain"/>
    <property type="match status" value="1"/>
</dbReference>
<dbReference type="SUPFAM" id="SSF48179">
    <property type="entry name" value="6-phosphogluconate dehydrogenase C-terminal domain-like"/>
    <property type="match status" value="1"/>
</dbReference>
<evidence type="ECO:0000256" key="6">
    <source>
        <dbReference type="ARBA" id="ARBA00048615"/>
    </source>
</evidence>
<evidence type="ECO:0000256" key="5">
    <source>
        <dbReference type="ARBA" id="ARBA00023027"/>
    </source>
</evidence>
<dbReference type="GO" id="GO:0016491">
    <property type="term" value="F:oxidoreductase activity"/>
    <property type="evidence" value="ECO:0007669"/>
    <property type="project" value="UniProtKB-KW"/>
</dbReference>
<evidence type="ECO:0000313" key="9">
    <source>
        <dbReference type="EMBL" id="MFC0568047.1"/>
    </source>
</evidence>
<dbReference type="InterPro" id="IPR013131">
    <property type="entry name" value="Mannitol_DH_N"/>
</dbReference>
<dbReference type="PANTHER" id="PTHR43362">
    <property type="entry name" value="MANNITOL DEHYDROGENASE DSF1-RELATED"/>
    <property type="match status" value="1"/>
</dbReference>
<feature type="domain" description="Mannitol dehydrogenase N-terminal" evidence="7">
    <location>
        <begin position="43"/>
        <end position="290"/>
    </location>
</feature>
<dbReference type="InterPro" id="IPR036291">
    <property type="entry name" value="NAD(P)-bd_dom_sf"/>
</dbReference>
<evidence type="ECO:0000256" key="3">
    <source>
        <dbReference type="ARBA" id="ARBA00016219"/>
    </source>
</evidence>
<dbReference type="InterPro" id="IPR023027">
    <property type="entry name" value="Mannitol_DH_CS"/>
</dbReference>
<gene>
    <name evidence="9" type="ORF">ACFFHU_28370</name>
</gene>
<dbReference type="Pfam" id="PF08125">
    <property type="entry name" value="Mannitol_dh_C"/>
    <property type="match status" value="1"/>
</dbReference>
<dbReference type="Gene3D" id="1.10.1040.10">
    <property type="entry name" value="N-(1-d-carboxylethyl)-l-norvaline Dehydrogenase, domain 2"/>
    <property type="match status" value="1"/>
</dbReference>
<dbReference type="InterPro" id="IPR008927">
    <property type="entry name" value="6-PGluconate_DH-like_C_sf"/>
</dbReference>
<dbReference type="InterPro" id="IPR000669">
    <property type="entry name" value="Mannitol_DH"/>
</dbReference>
<organism evidence="9 10">
    <name type="scientific">Plantactinospora siamensis</name>
    <dbReference type="NCBI Taxonomy" id="555372"/>
    <lineage>
        <taxon>Bacteria</taxon>
        <taxon>Bacillati</taxon>
        <taxon>Actinomycetota</taxon>
        <taxon>Actinomycetes</taxon>
        <taxon>Micromonosporales</taxon>
        <taxon>Micromonosporaceae</taxon>
        <taxon>Plantactinospora</taxon>
    </lineage>
</organism>
<evidence type="ECO:0000256" key="4">
    <source>
        <dbReference type="ARBA" id="ARBA00023002"/>
    </source>
</evidence>
<evidence type="ECO:0000259" key="7">
    <source>
        <dbReference type="Pfam" id="PF01232"/>
    </source>
</evidence>
<comment type="caution">
    <text evidence="9">The sequence shown here is derived from an EMBL/GenBank/DDBJ whole genome shotgun (WGS) entry which is preliminary data.</text>
</comment>
<dbReference type="PANTHER" id="PTHR43362:SF1">
    <property type="entry name" value="MANNITOL DEHYDROGENASE 2-RELATED"/>
    <property type="match status" value="1"/>
</dbReference>
<dbReference type="PRINTS" id="PR00084">
    <property type="entry name" value="MTLDHDRGNASE"/>
</dbReference>
<sequence>MAVSVGPDPRPGGTGGARLALATLPRIPAASRPLLRPGDVPAGIVHLGLGAFHRAHQAVYTEAAMAAAGGDWAIVGVAPRSRAVLDALAAQDGLFSVTTAAAAGGHTRVVGSLAAVRHAPADPAAVVRLLADPAIRVVTLTVTEKAYQLDPVSGRLRPDPDLAADLTTDRPPVTVPGLLLRGLLARAAADGGPLALVSCDNLPANGRRLAGMVDQAIGYARTPDRLAEWIRRRVTFPGTMVDRIVPASTPVTLATAARALGVRDLAAVTAEPYRQWVIEDVFPGGRPAWERAGAVLTTDVRPWELLKLRTLNGLHSAVAYLGALAGRETIADALALPHLTTVLRRLVAEEVAASFRPPEGISVVDYGEQALGRFTDPAIRHRTAQVAMDGSQKLPQRVLHTIIDLRAAGRPVDWAALVVAAWMRYARGRADDGAVLSLDDPLADRIRARLAAVPDTPAGVAEALFGLAEVFPPELAGDDLLRAAVTGWLTELDRHGVAGTLARAA</sequence>
<dbReference type="Pfam" id="PF01232">
    <property type="entry name" value="Mannitol_dh"/>
    <property type="match status" value="1"/>
</dbReference>
<proteinExistence type="inferred from homology"/>
<evidence type="ECO:0000256" key="1">
    <source>
        <dbReference type="ARBA" id="ARBA00006541"/>
    </source>
</evidence>
<keyword evidence="4 9" id="KW-0560">Oxidoreductase</keyword>
<comment type="catalytic activity">
    <reaction evidence="6">
        <text>D-mannitol 1-phosphate + NAD(+) = beta-D-fructose 6-phosphate + NADH + H(+)</text>
        <dbReference type="Rhea" id="RHEA:19661"/>
        <dbReference type="ChEBI" id="CHEBI:15378"/>
        <dbReference type="ChEBI" id="CHEBI:57540"/>
        <dbReference type="ChEBI" id="CHEBI:57634"/>
        <dbReference type="ChEBI" id="CHEBI:57945"/>
        <dbReference type="ChEBI" id="CHEBI:61381"/>
        <dbReference type="EC" id="1.1.1.17"/>
    </reaction>
</comment>
<protein>
    <recommendedName>
        <fullName evidence="3">Mannitol-1-phosphate 5-dehydrogenase</fullName>
        <ecNumber evidence="2">1.1.1.17</ecNumber>
    </recommendedName>
</protein>
<evidence type="ECO:0000259" key="8">
    <source>
        <dbReference type="Pfam" id="PF08125"/>
    </source>
</evidence>
<dbReference type="Proteomes" id="UP001589894">
    <property type="component" value="Unassembled WGS sequence"/>
</dbReference>
<dbReference type="InterPro" id="IPR013118">
    <property type="entry name" value="Mannitol_DH_C"/>
</dbReference>
<reference evidence="9 10" key="1">
    <citation type="submission" date="2024-09" db="EMBL/GenBank/DDBJ databases">
        <authorList>
            <person name="Sun Q."/>
            <person name="Mori K."/>
        </authorList>
    </citation>
    <scope>NUCLEOTIDE SEQUENCE [LARGE SCALE GENOMIC DNA]</scope>
    <source>
        <strain evidence="9 10">TBRC 2205</strain>
    </source>
</reference>
<dbReference type="EC" id="1.1.1.17" evidence="2"/>
<evidence type="ECO:0000256" key="2">
    <source>
        <dbReference type="ARBA" id="ARBA00012939"/>
    </source>
</evidence>
<dbReference type="EMBL" id="JBHLUE010000026">
    <property type="protein sequence ID" value="MFC0568047.1"/>
    <property type="molecule type" value="Genomic_DNA"/>
</dbReference>
<comment type="similarity">
    <text evidence="1">Belongs to the mannitol dehydrogenase family.</text>
</comment>
<dbReference type="InterPro" id="IPR050988">
    <property type="entry name" value="Mannitol_DH/Oxidoreductase"/>
</dbReference>
<dbReference type="InterPro" id="IPR013328">
    <property type="entry name" value="6PGD_dom2"/>
</dbReference>
<keyword evidence="5" id="KW-0520">NAD</keyword>
<evidence type="ECO:0000313" key="10">
    <source>
        <dbReference type="Proteomes" id="UP001589894"/>
    </source>
</evidence>
<dbReference type="SUPFAM" id="SSF51735">
    <property type="entry name" value="NAD(P)-binding Rossmann-fold domains"/>
    <property type="match status" value="1"/>
</dbReference>
<dbReference type="PROSITE" id="PS00974">
    <property type="entry name" value="MANNITOL_DHGENASE"/>
    <property type="match status" value="1"/>
</dbReference>
<keyword evidence="10" id="KW-1185">Reference proteome</keyword>
<feature type="domain" description="Mannitol dehydrogenase C-terminal" evidence="8">
    <location>
        <begin position="299"/>
        <end position="486"/>
    </location>
</feature>
<dbReference type="RefSeq" id="WP_377343457.1">
    <property type="nucleotide sequence ID" value="NZ_JBHLUE010000026.1"/>
</dbReference>
<accession>A0ABV6P4T7</accession>